<evidence type="ECO:0000313" key="7">
    <source>
        <dbReference type="EMBL" id="KAJ4769660.1"/>
    </source>
</evidence>
<evidence type="ECO:0000256" key="2">
    <source>
        <dbReference type="ARBA" id="ARBA00001946"/>
    </source>
</evidence>
<dbReference type="InterPro" id="IPR034741">
    <property type="entry name" value="Terpene_cyclase-like_1_C"/>
</dbReference>
<dbReference type="SUPFAM" id="SSF48239">
    <property type="entry name" value="Terpenoid cyclases/Protein prenyltransferases"/>
    <property type="match status" value="1"/>
</dbReference>
<dbReference type="FunFam" id="1.50.10.130:FF:000001">
    <property type="entry name" value="Isoprene synthase, chloroplastic"/>
    <property type="match status" value="1"/>
</dbReference>
<dbReference type="PANTHER" id="PTHR31225:SF252">
    <property type="entry name" value="TERPENE SYNTHASE 12-RELATED"/>
    <property type="match status" value="1"/>
</dbReference>
<dbReference type="GO" id="GO:0010333">
    <property type="term" value="F:terpene synthase activity"/>
    <property type="evidence" value="ECO:0007669"/>
    <property type="project" value="InterPro"/>
</dbReference>
<keyword evidence="3" id="KW-0479">Metal-binding</keyword>
<reference evidence="7" key="1">
    <citation type="submission" date="2022-08" db="EMBL/GenBank/DDBJ databases">
        <authorList>
            <person name="Marques A."/>
        </authorList>
    </citation>
    <scope>NUCLEOTIDE SEQUENCE</scope>
    <source>
        <strain evidence="7">RhyPub2mFocal</strain>
        <tissue evidence="7">Leaves</tissue>
    </source>
</reference>
<evidence type="ECO:0000256" key="4">
    <source>
        <dbReference type="ARBA" id="ARBA00022842"/>
    </source>
</evidence>
<sequence length="586" mass="66432">MAMATCFGSPVARAQSRGSILARNVRSCATPGQTTLRRSANYQPNSWDYNSLESLKTDHLSESQVNYETVKQEVKQLIQKETEPAKKLRLVDAIQRLGVAYHFDGEVKEVLGSISKSESAFKDDVLSMSLHFRLLRENGFSVSQDMFNSFLDNGTFKPVLQKDTKGLLSLYEASFLAFEGEELLDKARVFSSKHLTETKPALSPYLKGKVDHTLELPLHWRAPRLEARWSIDQYERDDAFEPKLLQLAKLDFDRVQAVHQGEIGRMSRWWRDAALGEKLTFARDRLIECFFYATGIVFEPHLSACREIVTKVFSLIVHLDDVYDIYGTYEELVLFTDAMGKWSLDAMQELPEYMRPIYATILDTTNEWSQHVLKVDGWDPLPWLKTAWHDLCKAFLTEAKWHFGSTIPSLNDYIENGWMSSSGPLMLHHTFTLLGEKAAAQALAKQENYPSIVRTCSMIFRLCNDSATHSAELERGDAPSSIACYMRENGVNEYEARLAMHNMTIDVWKKINMDAFGTKPFPRSFADASMNLARISHCIYQGGDGLGAPDEEKKKLIKKLFLEPAGANDDKAFSKEGAFAKSLESS</sequence>
<gene>
    <name evidence="7" type="ORF">LUZ62_053917</name>
</gene>
<dbReference type="EMBL" id="JAMFTS010000003">
    <property type="protein sequence ID" value="KAJ4769660.1"/>
    <property type="molecule type" value="Genomic_DNA"/>
</dbReference>
<dbReference type="SFLD" id="SFLDS00005">
    <property type="entry name" value="Isoprenoid_Synthase_Type_I"/>
    <property type="match status" value="1"/>
</dbReference>
<dbReference type="InterPro" id="IPR050148">
    <property type="entry name" value="Terpene_synthase-like"/>
</dbReference>
<feature type="domain" description="Terpene synthase N-terminal" evidence="5">
    <location>
        <begin position="47"/>
        <end position="214"/>
    </location>
</feature>
<dbReference type="CDD" id="cd00684">
    <property type="entry name" value="Terpene_cyclase_plant_C1"/>
    <property type="match status" value="1"/>
</dbReference>
<feature type="domain" description="Terpene synthase metal-binding" evidence="6">
    <location>
        <begin position="272"/>
        <end position="510"/>
    </location>
</feature>
<evidence type="ECO:0000313" key="8">
    <source>
        <dbReference type="Proteomes" id="UP001140206"/>
    </source>
</evidence>
<dbReference type="Gene3D" id="1.50.10.130">
    <property type="entry name" value="Terpene synthase, N-terminal domain"/>
    <property type="match status" value="1"/>
</dbReference>
<dbReference type="SFLD" id="SFLDG01019">
    <property type="entry name" value="Terpene_Cyclase_Like_1_C_Termi"/>
    <property type="match status" value="1"/>
</dbReference>
<dbReference type="Proteomes" id="UP001140206">
    <property type="component" value="Chromosome 3"/>
</dbReference>
<accession>A0AAV8DNQ1</accession>
<keyword evidence="4" id="KW-0460">Magnesium</keyword>
<comment type="cofactor">
    <cofactor evidence="1">
        <name>Mn(2+)</name>
        <dbReference type="ChEBI" id="CHEBI:29035"/>
    </cofactor>
</comment>
<dbReference type="Pfam" id="PF03936">
    <property type="entry name" value="Terpene_synth_C"/>
    <property type="match status" value="1"/>
</dbReference>
<dbReference type="InterPro" id="IPR044814">
    <property type="entry name" value="Terpene_cyclase_plant_C1"/>
</dbReference>
<proteinExistence type="predicted"/>
<evidence type="ECO:0000256" key="3">
    <source>
        <dbReference type="ARBA" id="ARBA00022723"/>
    </source>
</evidence>
<dbReference type="InterPro" id="IPR036965">
    <property type="entry name" value="Terpene_synth_N_sf"/>
</dbReference>
<comment type="cofactor">
    <cofactor evidence="2">
        <name>Mg(2+)</name>
        <dbReference type="ChEBI" id="CHEBI:18420"/>
    </cofactor>
</comment>
<dbReference type="FunFam" id="1.10.600.10:FF:000007">
    <property type="entry name" value="Isoprene synthase, chloroplastic"/>
    <property type="match status" value="1"/>
</dbReference>
<evidence type="ECO:0000259" key="5">
    <source>
        <dbReference type="Pfam" id="PF01397"/>
    </source>
</evidence>
<protein>
    <submittedName>
        <fullName evidence="7">Pinene synthase</fullName>
    </submittedName>
</protein>
<dbReference type="AlphaFoldDB" id="A0AAV8DNQ1"/>
<organism evidence="7 8">
    <name type="scientific">Rhynchospora pubera</name>
    <dbReference type="NCBI Taxonomy" id="906938"/>
    <lineage>
        <taxon>Eukaryota</taxon>
        <taxon>Viridiplantae</taxon>
        <taxon>Streptophyta</taxon>
        <taxon>Embryophyta</taxon>
        <taxon>Tracheophyta</taxon>
        <taxon>Spermatophyta</taxon>
        <taxon>Magnoliopsida</taxon>
        <taxon>Liliopsida</taxon>
        <taxon>Poales</taxon>
        <taxon>Cyperaceae</taxon>
        <taxon>Cyperoideae</taxon>
        <taxon>Rhynchosporeae</taxon>
        <taxon>Rhynchospora</taxon>
    </lineage>
</organism>
<keyword evidence="8" id="KW-1185">Reference proteome</keyword>
<comment type="caution">
    <text evidence="7">The sequence shown here is derived from an EMBL/GenBank/DDBJ whole genome shotgun (WGS) entry which is preliminary data.</text>
</comment>
<evidence type="ECO:0000259" key="6">
    <source>
        <dbReference type="Pfam" id="PF03936"/>
    </source>
</evidence>
<dbReference type="PANTHER" id="PTHR31225">
    <property type="entry name" value="OS04G0344100 PROTEIN-RELATED"/>
    <property type="match status" value="1"/>
</dbReference>
<dbReference type="Pfam" id="PF01397">
    <property type="entry name" value="Terpene_synth"/>
    <property type="match status" value="1"/>
</dbReference>
<dbReference type="InterPro" id="IPR001906">
    <property type="entry name" value="Terpene_synth_N"/>
</dbReference>
<dbReference type="GO" id="GO:0000287">
    <property type="term" value="F:magnesium ion binding"/>
    <property type="evidence" value="ECO:0007669"/>
    <property type="project" value="InterPro"/>
</dbReference>
<dbReference type="SUPFAM" id="SSF48576">
    <property type="entry name" value="Terpenoid synthases"/>
    <property type="match status" value="1"/>
</dbReference>
<evidence type="ECO:0000256" key="1">
    <source>
        <dbReference type="ARBA" id="ARBA00001936"/>
    </source>
</evidence>
<dbReference type="GO" id="GO:0016102">
    <property type="term" value="P:diterpenoid biosynthetic process"/>
    <property type="evidence" value="ECO:0007669"/>
    <property type="project" value="InterPro"/>
</dbReference>
<dbReference type="InterPro" id="IPR005630">
    <property type="entry name" value="Terpene_synthase_metal-bd"/>
</dbReference>
<dbReference type="InterPro" id="IPR008930">
    <property type="entry name" value="Terpenoid_cyclase/PrenylTrfase"/>
</dbReference>
<name>A0AAV8DNQ1_9POAL</name>
<dbReference type="Gene3D" id="1.10.600.10">
    <property type="entry name" value="Farnesyl Diphosphate Synthase"/>
    <property type="match status" value="1"/>
</dbReference>
<dbReference type="InterPro" id="IPR008949">
    <property type="entry name" value="Isoprenoid_synthase_dom_sf"/>
</dbReference>